<organism evidence="1 2">
    <name type="scientific">Erwinia amylovora NBRC 12687 = CFBP 1232</name>
    <dbReference type="NCBI Taxonomy" id="1219359"/>
    <lineage>
        <taxon>Bacteria</taxon>
        <taxon>Pseudomonadati</taxon>
        <taxon>Pseudomonadota</taxon>
        <taxon>Gammaproteobacteria</taxon>
        <taxon>Enterobacterales</taxon>
        <taxon>Erwiniaceae</taxon>
        <taxon>Erwinia</taxon>
    </lineage>
</organism>
<reference evidence="1 2" key="2">
    <citation type="submission" date="2013-04" db="EMBL/GenBank/DDBJ databases">
        <title>Comparative genomics of 12 strains of Erwinia amylovora identifies a pan-genome with a large conserved core and provides insights into host specificity.</title>
        <authorList>
            <person name="Mann R.A."/>
            <person name="Smits T.H.M."/>
            <person name="Buehlmann A."/>
            <person name="Blom J."/>
            <person name="Goesmann A."/>
            <person name="Frey J.E."/>
            <person name="Plummer K.M."/>
            <person name="Beer S.V."/>
            <person name="Luck J."/>
            <person name="Duffy B."/>
            <person name="Rodoni B."/>
        </authorList>
    </citation>
    <scope>NUCLEOTIDE SEQUENCE [LARGE SCALE GENOMIC DNA]</scope>
    <source>
        <strain evidence="2">CFBP 1232</strain>
    </source>
</reference>
<dbReference type="Proteomes" id="UP000013111">
    <property type="component" value="Unassembled WGS sequence"/>
</dbReference>
<dbReference type="Pfam" id="PF06288">
    <property type="entry name" value="DUF1040"/>
    <property type="match status" value="1"/>
</dbReference>
<evidence type="ECO:0000313" key="1">
    <source>
        <dbReference type="EMBL" id="CCO92008.1"/>
    </source>
</evidence>
<dbReference type="RefSeq" id="WP_004154741.1">
    <property type="nucleotide sequence ID" value="NZ_CAPB01000002.1"/>
</dbReference>
<accession>A0A831ERY5</accession>
<dbReference type="EMBL" id="CAPB01000002">
    <property type="protein sequence ID" value="CCO92008.1"/>
    <property type="molecule type" value="Genomic_DNA"/>
</dbReference>
<comment type="caution">
    <text evidence="1">The sequence shown here is derived from an EMBL/GenBank/DDBJ whole genome shotgun (WGS) entry which is preliminary data.</text>
</comment>
<proteinExistence type="predicted"/>
<name>A0A831ERY5_ERWAM</name>
<evidence type="ECO:0000313" key="2">
    <source>
        <dbReference type="Proteomes" id="UP000013111"/>
    </source>
</evidence>
<dbReference type="AlphaFoldDB" id="A0A831ERY5"/>
<sequence>MQLLQILADETDFLQPLEGSTDDMLIYQLKMRKSDKDAELPGLKIDYANDFKTALLCARGKIKE</sequence>
<dbReference type="InterPro" id="IPR038134">
    <property type="entry name" value="YihD_sf"/>
</dbReference>
<dbReference type="InterPro" id="IPR009383">
    <property type="entry name" value="DUF1040"/>
</dbReference>
<gene>
    <name evidence="1" type="ORF">BN437_0027</name>
</gene>
<dbReference type="Gene3D" id="1.10.1580.20">
    <property type="entry name" value="Protein of unknown function DUF1040"/>
    <property type="match status" value="1"/>
</dbReference>
<reference evidence="1 2" key="1">
    <citation type="submission" date="2012-11" db="EMBL/GenBank/DDBJ databases">
        <authorList>
            <person name="Linke B."/>
        </authorList>
    </citation>
    <scope>NUCLEOTIDE SEQUENCE [LARGE SCALE GENOMIC DNA]</scope>
    <source>
        <strain evidence="2">CFBP 1232</strain>
    </source>
</reference>
<protein>
    <submittedName>
        <fullName evidence="1">Uncharacterized protein</fullName>
    </submittedName>
</protein>